<sequence>MRMAMRRLIRPDVDAHLCRMLLRPEARGQQGIQIFGGETEGGIAATVEDGVGQGGLARLQGNDVLHACPAFRRSGSAWS</sequence>
<gene>
    <name evidence="1" type="ORF">ABB22_11330</name>
</gene>
<organism evidence="1 2">
    <name type="scientific">Stenotrophomonas nitritireducens</name>
    <dbReference type="NCBI Taxonomy" id="83617"/>
    <lineage>
        <taxon>Bacteria</taxon>
        <taxon>Pseudomonadati</taxon>
        <taxon>Pseudomonadota</taxon>
        <taxon>Gammaproteobacteria</taxon>
        <taxon>Lysobacterales</taxon>
        <taxon>Lysobacteraceae</taxon>
        <taxon>Stenotrophomonas</taxon>
    </lineage>
</organism>
<dbReference type="EMBL" id="LDJG01000016">
    <property type="protein sequence ID" value="KRG56737.1"/>
    <property type="molecule type" value="Genomic_DNA"/>
</dbReference>
<protein>
    <submittedName>
        <fullName evidence="1">Uncharacterized protein</fullName>
    </submittedName>
</protein>
<comment type="caution">
    <text evidence="1">The sequence shown here is derived from an EMBL/GenBank/DDBJ whole genome shotgun (WGS) entry which is preliminary data.</text>
</comment>
<proteinExistence type="predicted"/>
<name>A0ABR5NIU2_9GAMM</name>
<reference evidence="1 2" key="1">
    <citation type="submission" date="2015-05" db="EMBL/GenBank/DDBJ databases">
        <title>Genome sequencing and analysis of members of genus Stenotrophomonas.</title>
        <authorList>
            <person name="Patil P.P."/>
            <person name="Midha S."/>
            <person name="Patil P.B."/>
        </authorList>
    </citation>
    <scope>NUCLEOTIDE SEQUENCE [LARGE SCALE GENOMIC DNA]</scope>
    <source>
        <strain evidence="1 2">DSM 12575</strain>
    </source>
</reference>
<evidence type="ECO:0000313" key="1">
    <source>
        <dbReference type="EMBL" id="KRG56737.1"/>
    </source>
</evidence>
<dbReference type="Proteomes" id="UP000050902">
    <property type="component" value="Unassembled WGS sequence"/>
</dbReference>
<evidence type="ECO:0000313" key="2">
    <source>
        <dbReference type="Proteomes" id="UP000050902"/>
    </source>
</evidence>
<accession>A0ABR5NIU2</accession>
<keyword evidence="2" id="KW-1185">Reference proteome</keyword>